<dbReference type="Gene3D" id="3.40.80.10">
    <property type="entry name" value="Peptidoglycan recognition protein-like"/>
    <property type="match status" value="1"/>
</dbReference>
<dbReference type="SMART" id="SM00644">
    <property type="entry name" value="Ami_2"/>
    <property type="match status" value="1"/>
</dbReference>
<dbReference type="GO" id="GO:0009253">
    <property type="term" value="P:peptidoglycan catabolic process"/>
    <property type="evidence" value="ECO:0007669"/>
    <property type="project" value="InterPro"/>
</dbReference>
<evidence type="ECO:0000259" key="4">
    <source>
        <dbReference type="SMART" id="SM00701"/>
    </source>
</evidence>
<dbReference type="Proteomes" id="UP000597762">
    <property type="component" value="Unassembled WGS sequence"/>
</dbReference>
<comment type="similarity">
    <text evidence="1">Belongs to the N-acetylmuramoyl-L-alanine amidase 2 family.</text>
</comment>
<feature type="chain" id="PRO_5032531666" evidence="2">
    <location>
        <begin position="26"/>
        <end position="173"/>
    </location>
</feature>
<dbReference type="PANTHER" id="PTHR11022">
    <property type="entry name" value="PEPTIDOGLYCAN RECOGNITION PROTEIN"/>
    <property type="match status" value="1"/>
</dbReference>
<dbReference type="GO" id="GO:0008745">
    <property type="term" value="F:N-acetylmuramoyl-L-alanine amidase activity"/>
    <property type="evidence" value="ECO:0007669"/>
    <property type="project" value="InterPro"/>
</dbReference>
<dbReference type="Pfam" id="PF01510">
    <property type="entry name" value="Amidase_2"/>
    <property type="match status" value="1"/>
</dbReference>
<evidence type="ECO:0000313" key="5">
    <source>
        <dbReference type="EMBL" id="CAE1315745.1"/>
    </source>
</evidence>
<gene>
    <name evidence="5" type="ORF">SPHA_66607</name>
</gene>
<keyword evidence="2" id="KW-0732">Signal</keyword>
<organism evidence="5 6">
    <name type="scientific">Acanthosepion pharaonis</name>
    <name type="common">Pharaoh cuttlefish</name>
    <name type="synonym">Sepia pharaonis</name>
    <dbReference type="NCBI Taxonomy" id="158019"/>
    <lineage>
        <taxon>Eukaryota</taxon>
        <taxon>Metazoa</taxon>
        <taxon>Spiralia</taxon>
        <taxon>Lophotrochozoa</taxon>
        <taxon>Mollusca</taxon>
        <taxon>Cephalopoda</taxon>
        <taxon>Coleoidea</taxon>
        <taxon>Decapodiformes</taxon>
        <taxon>Sepiida</taxon>
        <taxon>Sepiina</taxon>
        <taxon>Sepiidae</taxon>
        <taxon>Acanthosepion</taxon>
    </lineage>
</organism>
<sequence>MYSMSNAFNCFVCFMAIAVATKTESTCSQIKLIGREQWGAKLPKDVVSMKTPVRYVFIHHTAMGECFNLTTCIEQVKEVQDLHMISRKWSDIGYNFLVGEDGRVYEARGWNRTGAHTKYYNQVAVAVSVMGNFMKRIPNQIALDATSIRSEHFYHTLKKIKQIKFVINKPLLF</sequence>
<reference evidence="5" key="1">
    <citation type="submission" date="2021-01" db="EMBL/GenBank/DDBJ databases">
        <authorList>
            <person name="Li R."/>
            <person name="Bekaert M."/>
        </authorList>
    </citation>
    <scope>NUCLEOTIDE SEQUENCE</scope>
    <source>
        <strain evidence="5">Farmed</strain>
    </source>
</reference>
<dbReference type="InterPro" id="IPR036505">
    <property type="entry name" value="Amidase/PGRP_sf"/>
</dbReference>
<protein>
    <submittedName>
        <fullName evidence="5">PGRP</fullName>
    </submittedName>
</protein>
<dbReference type="SUPFAM" id="SSF55846">
    <property type="entry name" value="N-acetylmuramoyl-L-alanine amidase-like"/>
    <property type="match status" value="1"/>
</dbReference>
<dbReference type="PANTHER" id="PTHR11022:SF41">
    <property type="entry name" value="PEPTIDOGLYCAN-RECOGNITION PROTEIN LC-RELATED"/>
    <property type="match status" value="1"/>
</dbReference>
<evidence type="ECO:0000256" key="2">
    <source>
        <dbReference type="SAM" id="SignalP"/>
    </source>
</evidence>
<comment type="caution">
    <text evidence="5">The sequence shown here is derived from an EMBL/GenBank/DDBJ whole genome shotgun (WGS) entry which is preliminary data.</text>
</comment>
<accession>A0A812E3N7</accession>
<proteinExistence type="inferred from homology"/>
<dbReference type="AlphaFoldDB" id="A0A812E3N7"/>
<dbReference type="OrthoDB" id="10001926at2759"/>
<evidence type="ECO:0000259" key="3">
    <source>
        <dbReference type="SMART" id="SM00644"/>
    </source>
</evidence>
<feature type="domain" description="Peptidoglycan recognition protein family" evidence="4">
    <location>
        <begin position="30"/>
        <end position="159"/>
    </location>
</feature>
<dbReference type="SMART" id="SM00701">
    <property type="entry name" value="PGRP"/>
    <property type="match status" value="1"/>
</dbReference>
<dbReference type="InterPro" id="IPR015510">
    <property type="entry name" value="PGRP"/>
</dbReference>
<dbReference type="InterPro" id="IPR006619">
    <property type="entry name" value="PGRP_domain_met/bac"/>
</dbReference>
<name>A0A812E3N7_ACAPH</name>
<feature type="domain" description="N-acetylmuramoyl-L-alanine amidase" evidence="3">
    <location>
        <begin position="40"/>
        <end position="171"/>
    </location>
</feature>
<dbReference type="InterPro" id="IPR002502">
    <property type="entry name" value="Amidase_domain"/>
</dbReference>
<keyword evidence="6" id="KW-1185">Reference proteome</keyword>
<dbReference type="GO" id="GO:0008270">
    <property type="term" value="F:zinc ion binding"/>
    <property type="evidence" value="ECO:0007669"/>
    <property type="project" value="InterPro"/>
</dbReference>
<dbReference type="CDD" id="cd06583">
    <property type="entry name" value="PGRP"/>
    <property type="match status" value="1"/>
</dbReference>
<feature type="signal peptide" evidence="2">
    <location>
        <begin position="1"/>
        <end position="25"/>
    </location>
</feature>
<evidence type="ECO:0000256" key="1">
    <source>
        <dbReference type="ARBA" id="ARBA00007553"/>
    </source>
</evidence>
<dbReference type="EMBL" id="CAHIKZ030004810">
    <property type="protein sequence ID" value="CAE1315745.1"/>
    <property type="molecule type" value="Genomic_DNA"/>
</dbReference>
<evidence type="ECO:0000313" key="6">
    <source>
        <dbReference type="Proteomes" id="UP000597762"/>
    </source>
</evidence>